<dbReference type="InterPro" id="IPR019787">
    <property type="entry name" value="Znf_PHD-finger"/>
</dbReference>
<feature type="domain" description="RING-type" evidence="10">
    <location>
        <begin position="73"/>
        <end position="117"/>
    </location>
</feature>
<organism evidence="11 12">
    <name type="scientific">Tegillarca granosa</name>
    <name type="common">Malaysian cockle</name>
    <name type="synonym">Anadara granosa</name>
    <dbReference type="NCBI Taxonomy" id="220873"/>
    <lineage>
        <taxon>Eukaryota</taxon>
        <taxon>Metazoa</taxon>
        <taxon>Spiralia</taxon>
        <taxon>Lophotrochozoa</taxon>
        <taxon>Mollusca</taxon>
        <taxon>Bivalvia</taxon>
        <taxon>Autobranchia</taxon>
        <taxon>Pteriomorphia</taxon>
        <taxon>Arcoida</taxon>
        <taxon>Arcoidea</taxon>
        <taxon>Arcidae</taxon>
        <taxon>Tegillarca</taxon>
    </lineage>
</organism>
<evidence type="ECO:0000256" key="5">
    <source>
        <dbReference type="PROSITE-ProRule" id="PRU00035"/>
    </source>
</evidence>
<evidence type="ECO:0000256" key="1">
    <source>
        <dbReference type="ARBA" id="ARBA00022723"/>
    </source>
</evidence>
<dbReference type="InterPro" id="IPR018359">
    <property type="entry name" value="Bromodomain_CS"/>
</dbReference>
<accession>A0ABQ9E0C1</accession>
<dbReference type="InterPro" id="IPR036427">
    <property type="entry name" value="Bromodomain-like_sf"/>
</dbReference>
<dbReference type="PROSITE" id="PS50089">
    <property type="entry name" value="ZF_RING_2"/>
    <property type="match status" value="1"/>
</dbReference>
<evidence type="ECO:0000256" key="7">
    <source>
        <dbReference type="SAM" id="MobiDB-lite"/>
    </source>
</evidence>
<keyword evidence="12" id="KW-1185">Reference proteome</keyword>
<dbReference type="InterPro" id="IPR001487">
    <property type="entry name" value="Bromodomain"/>
</dbReference>
<dbReference type="PRINTS" id="PR00503">
    <property type="entry name" value="BROMODOMAIN"/>
</dbReference>
<dbReference type="CDD" id="cd15628">
    <property type="entry name" value="PHD_BAZ1B"/>
    <property type="match status" value="1"/>
</dbReference>
<dbReference type="Pfam" id="PF00628">
    <property type="entry name" value="PHD"/>
    <property type="match status" value="2"/>
</dbReference>
<feature type="domain" description="PHD-type" evidence="9">
    <location>
        <begin position="127"/>
        <end position="174"/>
    </location>
</feature>
<dbReference type="EMBL" id="JARBDR010000921">
    <property type="protein sequence ID" value="KAJ8298926.1"/>
    <property type="molecule type" value="Genomic_DNA"/>
</dbReference>
<dbReference type="SMART" id="SM00297">
    <property type="entry name" value="BROMO"/>
    <property type="match status" value="1"/>
</dbReference>
<dbReference type="InterPro" id="IPR001965">
    <property type="entry name" value="Znf_PHD"/>
</dbReference>
<keyword evidence="4 5" id="KW-0103">Bromodomain</keyword>
<dbReference type="PANTHER" id="PTHR46802:SF1">
    <property type="entry name" value="TYROSINE-PROTEIN KINASE BAZ1B"/>
    <property type="match status" value="1"/>
</dbReference>
<feature type="compositionally biased region" description="Acidic residues" evidence="7">
    <location>
        <begin position="205"/>
        <end position="236"/>
    </location>
</feature>
<protein>
    <submittedName>
        <fullName evidence="11">Uncharacterized protein</fullName>
    </submittedName>
</protein>
<feature type="region of interest" description="Disordered" evidence="7">
    <location>
        <begin position="1"/>
        <end position="26"/>
    </location>
</feature>
<feature type="region of interest" description="Disordered" evidence="7">
    <location>
        <begin position="177"/>
        <end position="293"/>
    </location>
</feature>
<dbReference type="CDD" id="cd04369">
    <property type="entry name" value="Bromodomain"/>
    <property type="match status" value="1"/>
</dbReference>
<feature type="compositionally biased region" description="Low complexity" evidence="7">
    <location>
        <begin position="245"/>
        <end position="254"/>
    </location>
</feature>
<keyword evidence="3" id="KW-0862">Zinc</keyword>
<keyword evidence="1" id="KW-0479">Metal-binding</keyword>
<evidence type="ECO:0000313" key="12">
    <source>
        <dbReference type="Proteomes" id="UP001217089"/>
    </source>
</evidence>
<dbReference type="InterPro" id="IPR047174">
    <property type="entry name" value="BAZ1B"/>
</dbReference>
<sequence>MKPKKKKVMEVKEEDHEEEEEDEEEEEKEIIAKGILNWREAVENASTYSRLHVLLGVLDACIKWEKSAENAKCKICRRKDDDATLLLCDECNQAFHMHCLRPALISIPKGDWHCPACAEENEEIEHEEKCVECGGDEELIYCAECPAAYHLECHEPPLRRPPRGHWSCNECKTGVKRKTRSKSRRKTAVQQKRAPQKRRKYKEESESEESEEESEEEEDEESSGEQDDEDDEDYIEEPPSKAPRKSQQQQSARQSVREKKASPRGGRRSKESQKTSVEIEEEKPKSRRAPSDLSVPDYHKIIKHPMDLQKIKDKLRCMVYGSVTEVVKDVQLIFSNSEEYNKAGSEVLQCTEEIETYFSNLMKKDLPLYQYERRRKLTNGFMEHDQTSKSRGRR</sequence>
<dbReference type="PROSITE" id="PS00633">
    <property type="entry name" value="BROMODOMAIN_1"/>
    <property type="match status" value="1"/>
</dbReference>
<evidence type="ECO:0000256" key="6">
    <source>
        <dbReference type="PROSITE-ProRule" id="PRU00175"/>
    </source>
</evidence>
<dbReference type="Gene3D" id="3.30.40.10">
    <property type="entry name" value="Zinc/RING finger domain, C3HC4 (zinc finger)"/>
    <property type="match status" value="2"/>
</dbReference>
<evidence type="ECO:0000256" key="4">
    <source>
        <dbReference type="ARBA" id="ARBA00023117"/>
    </source>
</evidence>
<evidence type="ECO:0000313" key="11">
    <source>
        <dbReference type="EMBL" id="KAJ8298926.1"/>
    </source>
</evidence>
<dbReference type="PROSITE" id="PS50016">
    <property type="entry name" value="ZF_PHD_2"/>
    <property type="match status" value="2"/>
</dbReference>
<feature type="compositionally biased region" description="Acidic residues" evidence="7">
    <location>
        <begin position="15"/>
        <end position="26"/>
    </location>
</feature>
<proteinExistence type="predicted"/>
<reference evidence="11 12" key="1">
    <citation type="submission" date="2022-12" db="EMBL/GenBank/DDBJ databases">
        <title>Chromosome-level genome of Tegillarca granosa.</title>
        <authorList>
            <person name="Kim J."/>
        </authorList>
    </citation>
    <scope>NUCLEOTIDE SEQUENCE [LARGE SCALE GENOMIC DNA]</scope>
    <source>
        <strain evidence="11">Teg-2019</strain>
        <tissue evidence="11">Adductor muscle</tissue>
    </source>
</reference>
<gene>
    <name evidence="11" type="ORF">KUTeg_022986</name>
</gene>
<dbReference type="PROSITE" id="PS50014">
    <property type="entry name" value="BROMODOMAIN_2"/>
    <property type="match status" value="1"/>
</dbReference>
<dbReference type="SUPFAM" id="SSF47370">
    <property type="entry name" value="Bromodomain"/>
    <property type="match status" value="1"/>
</dbReference>
<evidence type="ECO:0000259" key="10">
    <source>
        <dbReference type="PROSITE" id="PS50089"/>
    </source>
</evidence>
<comment type="caution">
    <text evidence="11">The sequence shown here is derived from an EMBL/GenBank/DDBJ whole genome shotgun (WGS) entry which is preliminary data.</text>
</comment>
<dbReference type="InterPro" id="IPR001841">
    <property type="entry name" value="Znf_RING"/>
</dbReference>
<dbReference type="SUPFAM" id="SSF57903">
    <property type="entry name" value="FYVE/PHD zinc finger"/>
    <property type="match status" value="2"/>
</dbReference>
<dbReference type="Pfam" id="PF00439">
    <property type="entry name" value="Bromodomain"/>
    <property type="match status" value="1"/>
</dbReference>
<feature type="compositionally biased region" description="Basic residues" evidence="7">
    <location>
        <begin position="177"/>
        <end position="187"/>
    </location>
</feature>
<feature type="domain" description="Bromo" evidence="8">
    <location>
        <begin position="290"/>
        <end position="348"/>
    </location>
</feature>
<dbReference type="InterPro" id="IPR013083">
    <property type="entry name" value="Znf_RING/FYVE/PHD"/>
</dbReference>
<dbReference type="SMART" id="SM00249">
    <property type="entry name" value="PHD"/>
    <property type="match status" value="2"/>
</dbReference>
<dbReference type="PANTHER" id="PTHR46802">
    <property type="entry name" value="TYROSINE-PROTEIN KINASE BAZ1B"/>
    <property type="match status" value="1"/>
</dbReference>
<name>A0ABQ9E0C1_TEGGR</name>
<evidence type="ECO:0000259" key="8">
    <source>
        <dbReference type="PROSITE" id="PS50014"/>
    </source>
</evidence>
<dbReference type="Gene3D" id="1.20.920.10">
    <property type="entry name" value="Bromodomain-like"/>
    <property type="match status" value="1"/>
</dbReference>
<evidence type="ECO:0000256" key="2">
    <source>
        <dbReference type="ARBA" id="ARBA00022771"/>
    </source>
</evidence>
<dbReference type="InterPro" id="IPR011011">
    <property type="entry name" value="Znf_FYVE_PHD"/>
</dbReference>
<dbReference type="PROSITE" id="PS01359">
    <property type="entry name" value="ZF_PHD_1"/>
    <property type="match status" value="2"/>
</dbReference>
<dbReference type="InterPro" id="IPR047256">
    <property type="entry name" value="BAZ1B_PHD"/>
</dbReference>
<keyword evidence="2 6" id="KW-0863">Zinc-finger</keyword>
<feature type="domain" description="PHD-type" evidence="9">
    <location>
        <begin position="70"/>
        <end position="120"/>
    </location>
</feature>
<evidence type="ECO:0000259" key="9">
    <source>
        <dbReference type="PROSITE" id="PS50016"/>
    </source>
</evidence>
<dbReference type="InterPro" id="IPR019786">
    <property type="entry name" value="Zinc_finger_PHD-type_CS"/>
</dbReference>
<evidence type="ECO:0000256" key="3">
    <source>
        <dbReference type="ARBA" id="ARBA00022833"/>
    </source>
</evidence>
<dbReference type="Proteomes" id="UP001217089">
    <property type="component" value="Unassembled WGS sequence"/>
</dbReference>